<evidence type="ECO:0000256" key="1">
    <source>
        <dbReference type="SAM" id="MobiDB-lite"/>
    </source>
</evidence>
<feature type="compositionally biased region" description="Basic and acidic residues" evidence="1">
    <location>
        <begin position="18"/>
        <end position="27"/>
    </location>
</feature>
<dbReference type="OrthoDB" id="10545546at2759"/>
<protein>
    <submittedName>
        <fullName evidence="2">Uncharacterized protein</fullName>
    </submittedName>
</protein>
<gene>
    <name evidence="2" type="ORF">M441DRAFT_280761</name>
</gene>
<dbReference type="Proteomes" id="UP000240493">
    <property type="component" value="Unassembled WGS sequence"/>
</dbReference>
<keyword evidence="3" id="KW-1185">Reference proteome</keyword>
<sequence>MYESTNRRSNLVLQSTKTRHDSKDKQGKNTTTVRTGSCYLVRNHTHAHARFQAV</sequence>
<evidence type="ECO:0000313" key="3">
    <source>
        <dbReference type="Proteomes" id="UP000240493"/>
    </source>
</evidence>
<dbReference type="EMBL" id="KZ679270">
    <property type="protein sequence ID" value="PTB36528.1"/>
    <property type="molecule type" value="Genomic_DNA"/>
</dbReference>
<organism evidence="2 3">
    <name type="scientific">Trichoderma asperellum (strain ATCC 204424 / CBS 433.97 / NBRC 101777)</name>
    <dbReference type="NCBI Taxonomy" id="1042311"/>
    <lineage>
        <taxon>Eukaryota</taxon>
        <taxon>Fungi</taxon>
        <taxon>Dikarya</taxon>
        <taxon>Ascomycota</taxon>
        <taxon>Pezizomycotina</taxon>
        <taxon>Sordariomycetes</taxon>
        <taxon>Hypocreomycetidae</taxon>
        <taxon>Hypocreales</taxon>
        <taxon>Hypocreaceae</taxon>
        <taxon>Trichoderma</taxon>
    </lineage>
</organism>
<name>A0A2T3YVC7_TRIA4</name>
<feature type="compositionally biased region" description="Polar residues" evidence="1">
    <location>
        <begin position="7"/>
        <end position="16"/>
    </location>
</feature>
<dbReference type="AlphaFoldDB" id="A0A2T3YVC7"/>
<accession>A0A2T3YVC7</accession>
<reference evidence="2 3" key="1">
    <citation type="submission" date="2016-07" db="EMBL/GenBank/DDBJ databases">
        <title>Multiple horizontal gene transfer events from other fungi enriched the ability of initially mycotrophic Trichoderma (Ascomycota) to feed on dead plant biomass.</title>
        <authorList>
            <consortium name="DOE Joint Genome Institute"/>
            <person name="Aerts A."/>
            <person name="Atanasova L."/>
            <person name="Chenthamara K."/>
            <person name="Zhang J."/>
            <person name="Grujic M."/>
            <person name="Henrissat B."/>
            <person name="Kuo A."/>
            <person name="Salamov A."/>
            <person name="Lipzen A."/>
            <person name="Labutti K."/>
            <person name="Barry K."/>
            <person name="Miao Y."/>
            <person name="Rahimi M.J."/>
            <person name="Shen Q."/>
            <person name="Grigoriev I.V."/>
            <person name="Kubicek C.P."/>
            <person name="Druzhinina I.S."/>
        </authorList>
    </citation>
    <scope>NUCLEOTIDE SEQUENCE [LARGE SCALE GENOMIC DNA]</scope>
    <source>
        <strain evidence="2 3">CBS 433.97</strain>
    </source>
</reference>
<evidence type="ECO:0000313" key="2">
    <source>
        <dbReference type="EMBL" id="PTB36528.1"/>
    </source>
</evidence>
<feature type="region of interest" description="Disordered" evidence="1">
    <location>
        <begin position="1"/>
        <end position="31"/>
    </location>
</feature>
<proteinExistence type="predicted"/>